<name>A0A8T1N2A4_CARIL</name>
<sequence>MQFLLTTNWHIADLDKIRRSIYSYVAFLEPNHSLSSSRRAIYQLVFEGSLDQNQNKLIVGFIPLLLS</sequence>
<evidence type="ECO:0000313" key="1">
    <source>
        <dbReference type="EMBL" id="KAG6625056.1"/>
    </source>
</evidence>
<dbReference type="EMBL" id="CM031824">
    <property type="protein sequence ID" value="KAG6625056.1"/>
    <property type="molecule type" value="Genomic_DNA"/>
</dbReference>
<comment type="caution">
    <text evidence="1">The sequence shown here is derived from an EMBL/GenBank/DDBJ whole genome shotgun (WGS) entry which is preliminary data.</text>
</comment>
<evidence type="ECO:0000313" key="2">
    <source>
        <dbReference type="Proteomes" id="UP000811609"/>
    </source>
</evidence>
<dbReference type="AlphaFoldDB" id="A0A8T1N2A4"/>
<keyword evidence="2" id="KW-1185">Reference proteome</keyword>
<reference evidence="1" key="1">
    <citation type="submission" date="2020-12" db="EMBL/GenBank/DDBJ databases">
        <title>WGS assembly of Carya illinoinensis cv. Pawnee.</title>
        <authorList>
            <person name="Platts A."/>
            <person name="Shu S."/>
            <person name="Wright S."/>
            <person name="Barry K."/>
            <person name="Edger P."/>
            <person name="Pires J.C."/>
            <person name="Schmutz J."/>
        </authorList>
    </citation>
    <scope>NUCLEOTIDE SEQUENCE</scope>
    <source>
        <tissue evidence="1">Leaf</tissue>
    </source>
</reference>
<organism evidence="1 2">
    <name type="scientific">Carya illinoinensis</name>
    <name type="common">Pecan</name>
    <dbReference type="NCBI Taxonomy" id="32201"/>
    <lineage>
        <taxon>Eukaryota</taxon>
        <taxon>Viridiplantae</taxon>
        <taxon>Streptophyta</taxon>
        <taxon>Embryophyta</taxon>
        <taxon>Tracheophyta</taxon>
        <taxon>Spermatophyta</taxon>
        <taxon>Magnoliopsida</taxon>
        <taxon>eudicotyledons</taxon>
        <taxon>Gunneridae</taxon>
        <taxon>Pentapetalae</taxon>
        <taxon>rosids</taxon>
        <taxon>fabids</taxon>
        <taxon>Fagales</taxon>
        <taxon>Juglandaceae</taxon>
        <taxon>Carya</taxon>
    </lineage>
</organism>
<protein>
    <submittedName>
        <fullName evidence="1">Uncharacterized protein</fullName>
    </submittedName>
</protein>
<accession>A0A8T1N2A4</accession>
<gene>
    <name evidence="1" type="ORF">CIPAW_16G069200</name>
</gene>
<proteinExistence type="predicted"/>
<dbReference type="Proteomes" id="UP000811609">
    <property type="component" value="Chromosome 16"/>
</dbReference>